<dbReference type="Proteomes" id="UP000542813">
    <property type="component" value="Unassembled WGS sequence"/>
</dbReference>
<dbReference type="GO" id="GO:0016757">
    <property type="term" value="F:glycosyltransferase activity"/>
    <property type="evidence" value="ECO:0007669"/>
    <property type="project" value="UniProtKB-KW"/>
</dbReference>
<dbReference type="CDD" id="cd03801">
    <property type="entry name" value="GT4_PimA-like"/>
    <property type="match status" value="1"/>
</dbReference>
<name>A0A7W9LLR6_9ACTN</name>
<keyword evidence="6" id="KW-1185">Reference proteome</keyword>
<evidence type="ECO:0000259" key="4">
    <source>
        <dbReference type="Pfam" id="PF13439"/>
    </source>
</evidence>
<evidence type="ECO:0000256" key="2">
    <source>
        <dbReference type="ARBA" id="ARBA00022679"/>
    </source>
</evidence>
<dbReference type="PANTHER" id="PTHR12526">
    <property type="entry name" value="GLYCOSYLTRANSFERASE"/>
    <property type="match status" value="1"/>
</dbReference>
<evidence type="ECO:0000256" key="1">
    <source>
        <dbReference type="ARBA" id="ARBA00022676"/>
    </source>
</evidence>
<dbReference type="Pfam" id="PF13439">
    <property type="entry name" value="Glyco_transf_4"/>
    <property type="match status" value="1"/>
</dbReference>
<keyword evidence="2 5" id="KW-0808">Transferase</keyword>
<protein>
    <submittedName>
        <fullName evidence="5">Glycosyltransferase involved in cell wall biosynthesis</fullName>
    </submittedName>
</protein>
<accession>A0A7W9LLR6</accession>
<dbReference type="Gene3D" id="3.40.50.2000">
    <property type="entry name" value="Glycogen Phosphorylase B"/>
    <property type="match status" value="2"/>
</dbReference>
<keyword evidence="1" id="KW-0328">Glycosyltransferase</keyword>
<dbReference type="Pfam" id="PF13692">
    <property type="entry name" value="Glyco_trans_1_4"/>
    <property type="match status" value="1"/>
</dbReference>
<feature type="domain" description="Glycosyltransferase subfamily 4-like N-terminal" evidence="4">
    <location>
        <begin position="158"/>
        <end position="294"/>
    </location>
</feature>
<proteinExistence type="predicted"/>
<evidence type="ECO:0000313" key="5">
    <source>
        <dbReference type="EMBL" id="MBB5788414.1"/>
    </source>
</evidence>
<dbReference type="PANTHER" id="PTHR12526:SF629">
    <property type="entry name" value="TEICHURONIC ACID BIOSYNTHESIS GLYCOSYLTRANSFERASE TUAH-RELATED"/>
    <property type="match status" value="1"/>
</dbReference>
<dbReference type="SUPFAM" id="SSF53756">
    <property type="entry name" value="UDP-Glycosyltransferase/glycogen phosphorylase"/>
    <property type="match status" value="1"/>
</dbReference>
<comment type="caution">
    <text evidence="5">The sequence shown here is derived from an EMBL/GenBank/DDBJ whole genome shotgun (WGS) entry which is preliminary data.</text>
</comment>
<gene>
    <name evidence="5" type="ORF">HD601_002989</name>
</gene>
<evidence type="ECO:0000313" key="6">
    <source>
        <dbReference type="Proteomes" id="UP000542813"/>
    </source>
</evidence>
<organism evidence="5 6">
    <name type="scientific">Jiangella mangrovi</name>
    <dbReference type="NCBI Taxonomy" id="1524084"/>
    <lineage>
        <taxon>Bacteria</taxon>
        <taxon>Bacillati</taxon>
        <taxon>Actinomycetota</taxon>
        <taxon>Actinomycetes</taxon>
        <taxon>Jiangellales</taxon>
        <taxon>Jiangellaceae</taxon>
        <taxon>Jiangella</taxon>
    </lineage>
</organism>
<dbReference type="AlphaFoldDB" id="A0A7W9LLR6"/>
<dbReference type="EMBL" id="JACHMM010000001">
    <property type="protein sequence ID" value="MBB5788414.1"/>
    <property type="molecule type" value="Genomic_DNA"/>
</dbReference>
<sequence length="525" mass="57701">MTTGPGAAGAAVPNVVMIVSNDVTIDSRVKKEALTVARMGCRVTVVGWATDGATTTAAMGDVTILRVPIPTRIKAARTEQRKRAAVPAAPVVGWRSDQDRTAAALRLKFRRAELATDALRRPRPAAPALAVRKARLKASGLVVRLRTSADRRATAWRAKRDERRGHREWGIRWRRELPEQLDRELALGPVLDALEFDVLHAHDVDMLGVASRAVARARARGREVRFVYDAHEFVAGLSQSGSRTKRVIAAWADHEKEFVAEADRMVTVSPTMADALVERYRLPHRPAVVINTPVVDGSQQAPSLRERAGIGSDVRLVVYAGVLTTARGLHTAIDSLAHLPEDVHLAVVCVPNNSTWFVRQLKAGTERDGIGHRVHFVNPVHPGQVVDYLREADIGCFPGLRFRSHEVTLPNKLFEYLYAGLPLVVSDLTAQAALVRENGVGEVFAVENPADMARAVSAVLDDLDTYRKAVHDPAFRERYSWARQEESLRALYQELLGRELPWAHPEDDAAGSLTEGERVPAPPLG</sequence>
<reference evidence="5 6" key="1">
    <citation type="submission" date="2020-08" db="EMBL/GenBank/DDBJ databases">
        <title>Sequencing the genomes of 1000 actinobacteria strains.</title>
        <authorList>
            <person name="Klenk H.-P."/>
        </authorList>
    </citation>
    <scope>NUCLEOTIDE SEQUENCE [LARGE SCALE GENOMIC DNA]</scope>
    <source>
        <strain evidence="5 6">DSM 102122</strain>
    </source>
</reference>
<dbReference type="InterPro" id="IPR028098">
    <property type="entry name" value="Glyco_trans_4-like_N"/>
</dbReference>
<dbReference type="RefSeq" id="WP_184823076.1">
    <property type="nucleotide sequence ID" value="NZ_JACHMM010000001.1"/>
</dbReference>
<feature type="region of interest" description="Disordered" evidence="3">
    <location>
        <begin position="506"/>
        <end position="525"/>
    </location>
</feature>
<evidence type="ECO:0000256" key="3">
    <source>
        <dbReference type="SAM" id="MobiDB-lite"/>
    </source>
</evidence>